<dbReference type="GO" id="GO:0034755">
    <property type="term" value="P:iron ion transmembrane transport"/>
    <property type="evidence" value="ECO:0007669"/>
    <property type="project" value="TreeGrafter"/>
</dbReference>
<feature type="transmembrane region" description="Helical" evidence="6">
    <location>
        <begin position="129"/>
        <end position="150"/>
    </location>
</feature>
<evidence type="ECO:0000256" key="4">
    <source>
        <dbReference type="ARBA" id="ARBA00022989"/>
    </source>
</evidence>
<accession>A0A0A1MQC0</accession>
<organism evidence="7 8">
    <name type="scientific">Oceanobacillus oncorhynchi</name>
    <dbReference type="NCBI Taxonomy" id="545501"/>
    <lineage>
        <taxon>Bacteria</taxon>
        <taxon>Bacillati</taxon>
        <taxon>Bacillota</taxon>
        <taxon>Bacilli</taxon>
        <taxon>Bacillales</taxon>
        <taxon>Bacillaceae</taxon>
        <taxon>Oceanobacillus</taxon>
    </lineage>
</organism>
<reference evidence="7 8" key="1">
    <citation type="submission" date="2014-11" db="EMBL/GenBank/DDBJ databases">
        <authorList>
            <person name="Urmite Genomes Urmite Genomes"/>
        </authorList>
    </citation>
    <scope>NUCLEOTIDE SEQUENCE [LARGE SCALE GENOMIC DNA]</scope>
    <source>
        <strain evidence="7 8">Oc5</strain>
    </source>
</reference>
<dbReference type="EMBL" id="CDGG01000001">
    <property type="protein sequence ID" value="CEI81924.1"/>
    <property type="molecule type" value="Genomic_DNA"/>
</dbReference>
<evidence type="ECO:0000256" key="2">
    <source>
        <dbReference type="ARBA" id="ARBA00022448"/>
    </source>
</evidence>
<dbReference type="Gene3D" id="1.20.1740.10">
    <property type="entry name" value="Amino acid/polyamine transporter I"/>
    <property type="match status" value="1"/>
</dbReference>
<dbReference type="NCBIfam" id="NF037982">
    <property type="entry name" value="Nramp_1"/>
    <property type="match status" value="1"/>
</dbReference>
<feature type="transmembrane region" description="Helical" evidence="6">
    <location>
        <begin position="246"/>
        <end position="268"/>
    </location>
</feature>
<dbReference type="GO" id="GO:0015086">
    <property type="term" value="F:cadmium ion transmembrane transporter activity"/>
    <property type="evidence" value="ECO:0007669"/>
    <property type="project" value="TreeGrafter"/>
</dbReference>
<feature type="transmembrane region" description="Helical" evidence="6">
    <location>
        <begin position="162"/>
        <end position="183"/>
    </location>
</feature>
<dbReference type="STRING" id="545501.BN997_01779"/>
<keyword evidence="5 6" id="KW-0472">Membrane</keyword>
<keyword evidence="3 6" id="KW-0812">Transmembrane</keyword>
<dbReference type="RefSeq" id="WP_042531382.1">
    <property type="nucleotide sequence ID" value="NZ_CAXOIH010000009.1"/>
</dbReference>
<feature type="transmembrane region" description="Helical" evidence="6">
    <location>
        <begin position="95"/>
        <end position="117"/>
    </location>
</feature>
<feature type="transmembrane region" description="Helical" evidence="6">
    <location>
        <begin position="396"/>
        <end position="417"/>
    </location>
</feature>
<feature type="transmembrane region" description="Helical" evidence="6">
    <location>
        <begin position="29"/>
        <end position="53"/>
    </location>
</feature>
<comment type="subcellular location">
    <subcellularLocation>
        <location evidence="1">Membrane</location>
        <topology evidence="1">Multi-pass membrane protein</topology>
    </subcellularLocation>
</comment>
<name>A0A0A1MQC0_9BACI</name>
<feature type="transmembrane region" description="Helical" evidence="6">
    <location>
        <begin position="359"/>
        <end position="384"/>
    </location>
</feature>
<dbReference type="PANTHER" id="PTHR11706">
    <property type="entry name" value="SOLUTE CARRIER PROTEIN FAMILY 11 MEMBER"/>
    <property type="match status" value="1"/>
</dbReference>
<dbReference type="Proteomes" id="UP000040453">
    <property type="component" value="Unassembled WGS sequence"/>
</dbReference>
<feature type="transmembrane region" description="Helical" evidence="6">
    <location>
        <begin position="59"/>
        <end position="83"/>
    </location>
</feature>
<evidence type="ECO:0000256" key="6">
    <source>
        <dbReference type="SAM" id="Phobius"/>
    </source>
</evidence>
<keyword evidence="8" id="KW-1185">Reference proteome</keyword>
<dbReference type="GO" id="GO:0005384">
    <property type="term" value="F:manganese ion transmembrane transporter activity"/>
    <property type="evidence" value="ECO:0007669"/>
    <property type="project" value="TreeGrafter"/>
</dbReference>
<sequence length="425" mass="45568">MSQENLIEQEPVHESNIRRLPFKDLMKRIGPGIILAGIVIGPGAITTASMVGAMYGYSLLWIMIPIAFMGISFLLTTYRVALLTGMPALHAIRHYFGPLAAQIVGITTFLSCVFFTIGNISGTGAGMNLLFGIDWKIGALIMLAFLVYCYFSKGVYSKVEKISMLCVIGLILAFYATIFQTGGPNLGELAYGISHWTFPVGSLALVLGFISTNASITTALYGTYLSKEKKWKKADLFNGGMLADSIAHIAGVILVSGAIVLVGAIVLFPNQVIISSPTQLADMLVPFMGRAASIVMGLALVACAFSSLLGNTHRSIVLLNAGFNKPTGLEEKSVRWGSLVVLVISAVVSFSYGGSPIQLIYVANIATAVAAPFGGLFMCLLLYNKEVNKGLKKPKLLQVCMTISYLFSLILITFVIIDVISKIFS</sequence>
<dbReference type="OrthoDB" id="141480at2"/>
<dbReference type="GO" id="GO:0005886">
    <property type="term" value="C:plasma membrane"/>
    <property type="evidence" value="ECO:0007669"/>
    <property type="project" value="TreeGrafter"/>
</dbReference>
<protein>
    <submittedName>
        <fullName evidence="7">Divalent metal cation transporter MntH</fullName>
    </submittedName>
</protein>
<gene>
    <name evidence="7" type="primary">mntH_1</name>
    <name evidence="7" type="ORF">BN997_01779</name>
</gene>
<evidence type="ECO:0000313" key="7">
    <source>
        <dbReference type="EMBL" id="CEI81924.1"/>
    </source>
</evidence>
<keyword evidence="4 6" id="KW-1133">Transmembrane helix</keyword>
<dbReference type="InterPro" id="IPR001046">
    <property type="entry name" value="NRAMP_fam"/>
</dbReference>
<proteinExistence type="predicted"/>
<dbReference type="AlphaFoldDB" id="A0A0A1MQC0"/>
<evidence type="ECO:0000256" key="1">
    <source>
        <dbReference type="ARBA" id="ARBA00004141"/>
    </source>
</evidence>
<keyword evidence="2" id="KW-0813">Transport</keyword>
<dbReference type="PANTHER" id="PTHR11706:SF33">
    <property type="entry name" value="NATURAL RESISTANCE-ASSOCIATED MACROPHAGE PROTEIN 2"/>
    <property type="match status" value="1"/>
</dbReference>
<feature type="transmembrane region" description="Helical" evidence="6">
    <location>
        <begin position="333"/>
        <end position="353"/>
    </location>
</feature>
<dbReference type="Pfam" id="PF01566">
    <property type="entry name" value="Nramp"/>
    <property type="match status" value="1"/>
</dbReference>
<evidence type="ECO:0000313" key="8">
    <source>
        <dbReference type="Proteomes" id="UP000040453"/>
    </source>
</evidence>
<feature type="transmembrane region" description="Helical" evidence="6">
    <location>
        <begin position="288"/>
        <end position="312"/>
    </location>
</feature>
<evidence type="ECO:0000256" key="3">
    <source>
        <dbReference type="ARBA" id="ARBA00022692"/>
    </source>
</evidence>
<evidence type="ECO:0000256" key="5">
    <source>
        <dbReference type="ARBA" id="ARBA00023136"/>
    </source>
</evidence>
<feature type="transmembrane region" description="Helical" evidence="6">
    <location>
        <begin position="203"/>
        <end position="225"/>
    </location>
</feature>